<proteinExistence type="predicted"/>
<dbReference type="Gene3D" id="1.20.120.450">
    <property type="entry name" value="dinb family like domain"/>
    <property type="match status" value="1"/>
</dbReference>
<accession>A0A1T2X1E3</accession>
<dbReference type="Pfam" id="PF04978">
    <property type="entry name" value="MST"/>
    <property type="match status" value="1"/>
</dbReference>
<dbReference type="Proteomes" id="UP000190188">
    <property type="component" value="Unassembled WGS sequence"/>
</dbReference>
<dbReference type="OrthoDB" id="117483at2"/>
<dbReference type="InterPro" id="IPR007061">
    <property type="entry name" value="MST-like"/>
</dbReference>
<name>A0A1T2X1E3_9BACL</name>
<evidence type="ECO:0000313" key="2">
    <source>
        <dbReference type="Proteomes" id="UP000190188"/>
    </source>
</evidence>
<sequence length="178" mass="21466">MNYERIYLVSDVEEFTPQIGRLVSMMNYARLTTLNTVKGLNTNQLDYLHDSESNSIGSLLMHLAAVELGYQLDTFEKRKPNEEEINKWQPAYELGELGRSKIKGNSLNFYINELEVMRQRTFQELKQRNDDWLYEESIFWEGKKANNYFMWFHVFEDEINHRGQMRWLRRRIEKLNIL</sequence>
<gene>
    <name evidence="1" type="ORF">BVG16_26635</name>
</gene>
<protein>
    <submittedName>
        <fullName evidence="1">Integrase</fullName>
    </submittedName>
</protein>
<dbReference type="RefSeq" id="WP_078502244.1">
    <property type="nucleotide sequence ID" value="NZ_MSZX01000014.1"/>
</dbReference>
<dbReference type="STRING" id="1324314.BVG16_26635"/>
<dbReference type="InterPro" id="IPR034660">
    <property type="entry name" value="DinB/YfiT-like"/>
</dbReference>
<keyword evidence="2" id="KW-1185">Reference proteome</keyword>
<dbReference type="EMBL" id="MSZX01000014">
    <property type="protein sequence ID" value="OPA73680.1"/>
    <property type="molecule type" value="Genomic_DNA"/>
</dbReference>
<dbReference type="SUPFAM" id="SSF109854">
    <property type="entry name" value="DinB/YfiT-like putative metalloenzymes"/>
    <property type="match status" value="1"/>
</dbReference>
<comment type="caution">
    <text evidence="1">The sequence shown here is derived from an EMBL/GenBank/DDBJ whole genome shotgun (WGS) entry which is preliminary data.</text>
</comment>
<evidence type="ECO:0000313" key="1">
    <source>
        <dbReference type="EMBL" id="OPA73680.1"/>
    </source>
</evidence>
<reference evidence="1 2" key="1">
    <citation type="submission" date="2017-01" db="EMBL/GenBank/DDBJ databases">
        <title>Genome analysis of Paenibacillus selenitrireducens ES3-24.</title>
        <authorList>
            <person name="Xu D."/>
            <person name="Yao R."/>
            <person name="Zheng S."/>
        </authorList>
    </citation>
    <scope>NUCLEOTIDE SEQUENCE [LARGE SCALE GENOMIC DNA]</scope>
    <source>
        <strain evidence="1 2">ES3-24</strain>
    </source>
</reference>
<dbReference type="AlphaFoldDB" id="A0A1T2X1E3"/>
<organism evidence="1 2">
    <name type="scientific">Paenibacillus selenitireducens</name>
    <dbReference type="NCBI Taxonomy" id="1324314"/>
    <lineage>
        <taxon>Bacteria</taxon>
        <taxon>Bacillati</taxon>
        <taxon>Bacillota</taxon>
        <taxon>Bacilli</taxon>
        <taxon>Bacillales</taxon>
        <taxon>Paenibacillaceae</taxon>
        <taxon>Paenibacillus</taxon>
    </lineage>
</organism>